<evidence type="ECO:0000256" key="1">
    <source>
        <dbReference type="ARBA" id="ARBA00007754"/>
    </source>
</evidence>
<keyword evidence="3 4" id="KW-0326">Glycosidase</keyword>
<sequence length="491" mass="51933">MTAHERVPPLRTTIFRRKAAALLAAIPLAGVAWLAASTSPASATGASTPAAVLGYLHQISGNHTISGVHNKEPLSNPSQYTAQAHALTGKWPGLWGGELGFRADDIANRQTMINQARTEWANGSLVNLTWHMCRPDVTSCEFDGGVNGSKLSDAEWQQLITSGTTLNNDYKAKLDTAVPYFQQLKDAGVPVLFRPLHEMNEGWAWWGGRSGPDGSARLYQITHDYLVSKGLTNIIWVWNVKDTDANGGSGGVAGFYPGDAYVDVASLDPWDHGFPTGDWYQALLAVAHGKPVSLAEVGTVPTPAQLASQPQWTWFMIWADYITSANSAAGLQATFGSSRVLSQGQFTIPGGGGPTPPTTPPGGSRTGAITGVGGTCVDVAGASSVNGTAVQLYDCNGTNAQVWTVGSDGTVRALGKCLDVTGQGTANGTVLQLWDCNGSGAQAWVAESDGHLRNPQSGRYLDVPGGDTANGTRLQIWDRNTNAWQLWHLPA</sequence>
<keyword evidence="2 4" id="KW-0378">Hydrolase</keyword>
<dbReference type="PROSITE" id="PS51764">
    <property type="entry name" value="GH26"/>
    <property type="match status" value="1"/>
</dbReference>
<evidence type="ECO:0000256" key="3">
    <source>
        <dbReference type="ARBA" id="ARBA00023295"/>
    </source>
</evidence>
<dbReference type="SMART" id="SM00458">
    <property type="entry name" value="RICIN"/>
    <property type="match status" value="1"/>
</dbReference>
<gene>
    <name evidence="7" type="ORF">K7862_25980</name>
</gene>
<dbReference type="SUPFAM" id="SSF51445">
    <property type="entry name" value="(Trans)glycosidases"/>
    <property type="match status" value="1"/>
</dbReference>
<feature type="chain" id="PRO_5046898782" evidence="5">
    <location>
        <begin position="44"/>
        <end position="491"/>
    </location>
</feature>
<keyword evidence="8" id="KW-1185">Reference proteome</keyword>
<dbReference type="Proteomes" id="UP000778578">
    <property type="component" value="Unassembled WGS sequence"/>
</dbReference>
<evidence type="ECO:0000256" key="4">
    <source>
        <dbReference type="PROSITE-ProRule" id="PRU01100"/>
    </source>
</evidence>
<evidence type="ECO:0000256" key="2">
    <source>
        <dbReference type="ARBA" id="ARBA00022801"/>
    </source>
</evidence>
<dbReference type="CDD" id="cd23451">
    <property type="entry name" value="beta-trefoil_Ricin_laminarinase"/>
    <property type="match status" value="1"/>
</dbReference>
<dbReference type="InterPro" id="IPR000772">
    <property type="entry name" value="Ricin_B_lectin"/>
</dbReference>
<reference evidence="7 8" key="1">
    <citation type="submission" date="2021-08" db="EMBL/GenBank/DDBJ databases">
        <title>WGS of actinomycetes from Thailand.</title>
        <authorList>
            <person name="Thawai C."/>
        </authorList>
    </citation>
    <scope>NUCLEOTIDE SEQUENCE [LARGE SCALE GENOMIC DNA]</scope>
    <source>
        <strain evidence="7 8">PLK6-54</strain>
    </source>
</reference>
<dbReference type="SUPFAM" id="SSF50370">
    <property type="entry name" value="Ricin B-like lectins"/>
    <property type="match status" value="1"/>
</dbReference>
<keyword evidence="5" id="KW-0732">Signal</keyword>
<dbReference type="InterPro" id="IPR035992">
    <property type="entry name" value="Ricin_B-like_lectins"/>
</dbReference>
<dbReference type="PANTHER" id="PTHR40079:SF4">
    <property type="entry name" value="GH26 DOMAIN-CONTAINING PROTEIN-RELATED"/>
    <property type="match status" value="1"/>
</dbReference>
<evidence type="ECO:0000313" key="7">
    <source>
        <dbReference type="EMBL" id="MBY8881061.1"/>
    </source>
</evidence>
<comment type="caution">
    <text evidence="7">The sequence shown here is derived from an EMBL/GenBank/DDBJ whole genome shotgun (WGS) entry which is preliminary data.</text>
</comment>
<protein>
    <submittedName>
        <fullName evidence="7">Ricin-type beta-trefoil lectin domain protein</fullName>
    </submittedName>
</protein>
<dbReference type="InterPro" id="IPR000805">
    <property type="entry name" value="Glyco_hydro_26"/>
</dbReference>
<name>A0ABS7QD21_9ACTN</name>
<dbReference type="InterPro" id="IPR022790">
    <property type="entry name" value="GH26_dom"/>
</dbReference>
<proteinExistence type="inferred from homology"/>
<dbReference type="InterPro" id="IPR017853">
    <property type="entry name" value="GH"/>
</dbReference>
<dbReference type="PRINTS" id="PR00739">
    <property type="entry name" value="GLHYDRLASE26"/>
</dbReference>
<feature type="domain" description="GH26" evidence="6">
    <location>
        <begin position="47"/>
        <end position="344"/>
    </location>
</feature>
<dbReference type="Gene3D" id="2.80.10.50">
    <property type="match status" value="2"/>
</dbReference>
<evidence type="ECO:0000313" key="8">
    <source>
        <dbReference type="Proteomes" id="UP000778578"/>
    </source>
</evidence>
<evidence type="ECO:0000256" key="5">
    <source>
        <dbReference type="SAM" id="SignalP"/>
    </source>
</evidence>
<dbReference type="PANTHER" id="PTHR40079">
    <property type="entry name" value="MANNAN ENDO-1,4-BETA-MANNOSIDASE E-RELATED"/>
    <property type="match status" value="1"/>
</dbReference>
<dbReference type="Pfam" id="PF00652">
    <property type="entry name" value="Ricin_B_lectin"/>
    <property type="match status" value="1"/>
</dbReference>
<comment type="similarity">
    <text evidence="1 4">Belongs to the glycosyl hydrolase 26 family.</text>
</comment>
<dbReference type="PROSITE" id="PS50231">
    <property type="entry name" value="RICIN_B_LECTIN"/>
    <property type="match status" value="1"/>
</dbReference>
<accession>A0ABS7QD21</accession>
<feature type="signal peptide" evidence="5">
    <location>
        <begin position="1"/>
        <end position="43"/>
    </location>
</feature>
<feature type="active site" description="Nucleophile" evidence="4">
    <location>
        <position position="296"/>
    </location>
</feature>
<feature type="active site" description="Proton donor" evidence="4">
    <location>
        <position position="198"/>
    </location>
</feature>
<dbReference type="EMBL" id="JAINZZ010000041">
    <property type="protein sequence ID" value="MBY8881061.1"/>
    <property type="molecule type" value="Genomic_DNA"/>
</dbReference>
<dbReference type="Pfam" id="PF02156">
    <property type="entry name" value="Glyco_hydro_26"/>
    <property type="match status" value="1"/>
</dbReference>
<organism evidence="7 8">
    <name type="scientific">Actinacidiphila acidipaludis</name>
    <dbReference type="NCBI Taxonomy" id="2873382"/>
    <lineage>
        <taxon>Bacteria</taxon>
        <taxon>Bacillati</taxon>
        <taxon>Actinomycetota</taxon>
        <taxon>Actinomycetes</taxon>
        <taxon>Kitasatosporales</taxon>
        <taxon>Streptomycetaceae</taxon>
        <taxon>Actinacidiphila</taxon>
    </lineage>
</organism>
<dbReference type="Gene3D" id="3.20.20.80">
    <property type="entry name" value="Glycosidases"/>
    <property type="match status" value="1"/>
</dbReference>
<evidence type="ECO:0000259" key="6">
    <source>
        <dbReference type="PROSITE" id="PS51764"/>
    </source>
</evidence>